<dbReference type="InterPro" id="IPR041229">
    <property type="entry name" value="HEPN_Apea"/>
</dbReference>
<accession>A0A2I1MB07</accession>
<comment type="caution">
    <text evidence="3">The sequence shown here is derived from an EMBL/GenBank/DDBJ whole genome shotgun (WGS) entry which is preliminary data.</text>
</comment>
<dbReference type="Pfam" id="PF18739">
    <property type="entry name" value="HEPN_Apea"/>
    <property type="match status" value="1"/>
</dbReference>
<evidence type="ECO:0000259" key="2">
    <source>
        <dbReference type="Pfam" id="PF18862"/>
    </source>
</evidence>
<proteinExistence type="predicted"/>
<sequence length="480" mass="56456">MRNIQKYGGTWKFFDSEKTFQGELHIDSDKNFIVLELIIPASDSNPMPRPPYKGKIPYICGTLFSGAKVLLYKCETGKEHTYLLSYTQQIIYSDFAFWGLEIKSEDEVMFSNVTVDFGEIINWSRLCKYNWDYSSNYGVNLIWEHEDPVNFKFGDGLLIKFYPVQGSMESNSYSKEIIARQSVLVDFVYNQPKEIDEILDDILSIQYLIGLGIDNEVVIENIKYQHPTIYSEFENKDGSVTKHFLKADLLFGKGEKKSTASIRPFKFIFTLRDINDQNIFLNWNNRYSKLKPVLDLYFTVFSNKITAPEVLFLNLVQALETFHARFITDDVKDYITRVEKITYNFCRGNENQNQWHDFLLDEHQQNSKKIHLRSRLADLIFAEGILPFWPSSYNKVEYISKVVDTRNYYTHYNIEKEEKALSREELPLVNAELRILLQFHILKILGFSTDELRKKTVEEMNRLNDIKFLQEGTHEIKERL</sequence>
<name>A0A2I1MB07_9FIRM</name>
<feature type="domain" description="Apea-like HEPN" evidence="1">
    <location>
        <begin position="313"/>
        <end position="451"/>
    </location>
</feature>
<gene>
    <name evidence="3" type="ORF">CYJ34_00985</name>
</gene>
<protein>
    <submittedName>
        <fullName evidence="3">Uncharacterized protein</fullName>
    </submittedName>
</protein>
<evidence type="ECO:0000259" key="1">
    <source>
        <dbReference type="Pfam" id="PF18739"/>
    </source>
</evidence>
<dbReference type="EMBL" id="PKGS01000001">
    <property type="protein sequence ID" value="PKZ17313.1"/>
    <property type="molecule type" value="Genomic_DNA"/>
</dbReference>
<reference evidence="3 4" key="1">
    <citation type="submission" date="2017-12" db="EMBL/GenBank/DDBJ databases">
        <title>Phylogenetic diversity of female urinary microbiome.</title>
        <authorList>
            <person name="Thomas-White K."/>
            <person name="Wolfe A.J."/>
        </authorList>
    </citation>
    <scope>NUCLEOTIDE SEQUENCE [LARGE SCALE GENOMIC DNA]</scope>
    <source>
        <strain evidence="3 4">UMB0119</strain>
    </source>
</reference>
<organism evidence="3 4">
    <name type="scientific">Anaerococcus octavius</name>
    <dbReference type="NCBI Taxonomy" id="54007"/>
    <lineage>
        <taxon>Bacteria</taxon>
        <taxon>Bacillati</taxon>
        <taxon>Bacillota</taxon>
        <taxon>Tissierellia</taxon>
        <taxon>Tissierellales</taxon>
        <taxon>Peptoniphilaceae</taxon>
        <taxon>Anaerococcus</taxon>
    </lineage>
</organism>
<dbReference type="AlphaFoldDB" id="A0A2I1MB07"/>
<evidence type="ECO:0000313" key="4">
    <source>
        <dbReference type="Proteomes" id="UP000234335"/>
    </source>
</evidence>
<dbReference type="InterPro" id="IPR041223">
    <property type="entry name" value="ApeA_NTD"/>
</dbReference>
<feature type="domain" description="ApeA N-terminal" evidence="2">
    <location>
        <begin position="7"/>
        <end position="283"/>
    </location>
</feature>
<keyword evidence="4" id="KW-1185">Reference proteome</keyword>
<dbReference type="Proteomes" id="UP000234335">
    <property type="component" value="Unassembled WGS sequence"/>
</dbReference>
<dbReference type="RefSeq" id="WP_019034270.1">
    <property type="nucleotide sequence ID" value="NZ_PKGS01000001.1"/>
</dbReference>
<evidence type="ECO:0000313" key="3">
    <source>
        <dbReference type="EMBL" id="PKZ17313.1"/>
    </source>
</evidence>
<dbReference type="Pfam" id="PF18862">
    <property type="entry name" value="ApeA_NTD1"/>
    <property type="match status" value="1"/>
</dbReference>